<name>A0A7C3PII1_9CYAN</name>
<keyword evidence="4" id="KW-0067">ATP-binding</keyword>
<comment type="caution">
    <text evidence="9">The sequence shown here is derived from an EMBL/GenBank/DDBJ whole genome shotgun (WGS) entry which is preliminary data.</text>
</comment>
<proteinExistence type="predicted"/>
<evidence type="ECO:0000259" key="8">
    <source>
        <dbReference type="Pfam" id="PF07992"/>
    </source>
</evidence>
<dbReference type="NCBIfam" id="TIGR03169">
    <property type="entry name" value="Nterm_to_SelD"/>
    <property type="match status" value="1"/>
</dbReference>
<dbReference type="Gene3D" id="3.30.1330.10">
    <property type="entry name" value="PurM-like, N-terminal domain"/>
    <property type="match status" value="1"/>
</dbReference>
<dbReference type="InterPro" id="IPR023753">
    <property type="entry name" value="FAD/NAD-binding_dom"/>
</dbReference>
<feature type="domain" description="FAD/NAD(P)-binding" evidence="8">
    <location>
        <begin position="7"/>
        <end position="314"/>
    </location>
</feature>
<dbReference type="EC" id="2.7.9.3" evidence="9"/>
<protein>
    <submittedName>
        <fullName evidence="9">Selenide, water dikinase SelD</fullName>
        <ecNumber evidence="9">2.7.9.3</ecNumber>
    </submittedName>
</protein>
<dbReference type="InterPro" id="IPR004536">
    <property type="entry name" value="SPS/SelD"/>
</dbReference>
<dbReference type="InterPro" id="IPR036676">
    <property type="entry name" value="PurM-like_C_sf"/>
</dbReference>
<feature type="domain" description="PurM-like N-terminal" evidence="6">
    <location>
        <begin position="472"/>
        <end position="580"/>
    </location>
</feature>
<dbReference type="Pfam" id="PF02769">
    <property type="entry name" value="AIRS_C"/>
    <property type="match status" value="1"/>
</dbReference>
<dbReference type="PANTHER" id="PTHR10256:SF0">
    <property type="entry name" value="INACTIVE SELENIDE, WATER DIKINASE-LIKE PROTEIN-RELATED"/>
    <property type="match status" value="1"/>
</dbReference>
<reference evidence="9" key="1">
    <citation type="journal article" date="2020" name="mSystems">
        <title>Genome- and Community-Level Interaction Insights into Carbon Utilization and Element Cycling Functions of Hydrothermarchaeota in Hydrothermal Sediment.</title>
        <authorList>
            <person name="Zhou Z."/>
            <person name="Liu Y."/>
            <person name="Xu W."/>
            <person name="Pan J."/>
            <person name="Luo Z.H."/>
            <person name="Li M."/>
        </authorList>
    </citation>
    <scope>NUCLEOTIDE SEQUENCE [LARGE SCALE GENOMIC DNA]</scope>
    <source>
        <strain evidence="9">SpSt-418</strain>
    </source>
</reference>
<dbReference type="Gene3D" id="3.50.50.100">
    <property type="match status" value="1"/>
</dbReference>
<sequence>MPSIAQDLVLLGGGHSHAIALHMFGMNPLPGVRLTLLTEASDTPYSGMLPGHVAGFYSHADCHIDLRPLARFAGADLYIDRAIGLDLANQRVLCANRPPVRFDWLSINIGSTPKQPEVLGDPTAVIPAKPVRQFLEQWEAIAARVQANPEQPFYLGIVGGGAGGVELALTTQRRLQQILQAAGQPPTNLTLHLFQRDRVLLPRHNQWVQRHLQHLLEERQIHLHLGETVVEVQPGKIHCESGLVQTCDAILWVTQGAAPSWLGEAGLAVDADGFVLVDDNLRSLSHERVFAAGDIATMKNHPRPKAGVFAVRQGKPLFENLRRVLQDKPLQSFRPQRRYLSLIGTADDRAIASWSALGWHSSLLWQWKDRIDRQFMERFRDLPAMQMTGKMALTPNALAPRSPESTMRCAGCGAKVGSTILTRTLQEIQVRQQHRGTNEIAKSVKTQFLPPQSDELRSAPSAPILLGLNAPDDAAVLQIPPEKNLVQTVDYLPTLINDPFIFGQIAANHALSDIYAMGATPHSALAIATLPYAQPPVLEEILYQLLCGALHVLQMAGAALIGGHTTESEALAFGLSCNGLIDPKRVLRKGGMQPGDRLILTKPLGTGVLFAAEMRQATQGSWIDGAIASMLQPNQAAAICFVQHGATACTDITGFGLAGHLVEMMQASGQAIELDLTALPILTGALELADAGICSSLYPENARAAQWIVNAMTFSQDPRFALLFDPQTSGGLLAAVPPHQVDTCLTHLQALGYTHSRAIATVSALTTVEPTIALLS</sequence>
<accession>A0A7C3PII1</accession>
<dbReference type="SUPFAM" id="SSF51905">
    <property type="entry name" value="FAD/NAD(P)-binding domain"/>
    <property type="match status" value="2"/>
</dbReference>
<dbReference type="SUPFAM" id="SSF56042">
    <property type="entry name" value="PurM C-terminal domain-like"/>
    <property type="match status" value="1"/>
</dbReference>
<evidence type="ECO:0000256" key="4">
    <source>
        <dbReference type="ARBA" id="ARBA00022840"/>
    </source>
</evidence>
<dbReference type="GO" id="GO:0005737">
    <property type="term" value="C:cytoplasm"/>
    <property type="evidence" value="ECO:0007669"/>
    <property type="project" value="TreeGrafter"/>
</dbReference>
<evidence type="ECO:0000313" key="9">
    <source>
        <dbReference type="EMBL" id="HFN00795.1"/>
    </source>
</evidence>
<keyword evidence="5" id="KW-0711">Selenium</keyword>
<evidence type="ECO:0000256" key="2">
    <source>
        <dbReference type="ARBA" id="ARBA00022741"/>
    </source>
</evidence>
<gene>
    <name evidence="9" type="primary">selD</name>
    <name evidence="9" type="ORF">ENR64_24185</name>
</gene>
<dbReference type="InterPro" id="IPR036921">
    <property type="entry name" value="PurM-like_N_sf"/>
</dbReference>
<evidence type="ECO:0000259" key="6">
    <source>
        <dbReference type="Pfam" id="PF00586"/>
    </source>
</evidence>
<dbReference type="InterPro" id="IPR017584">
    <property type="entry name" value="Pyridine_nucleo_diS_OxRdtase_N"/>
</dbReference>
<keyword evidence="2" id="KW-0547">Nucleotide-binding</keyword>
<keyword evidence="1 9" id="KW-0808">Transferase</keyword>
<evidence type="ECO:0000256" key="5">
    <source>
        <dbReference type="ARBA" id="ARBA00023266"/>
    </source>
</evidence>
<dbReference type="EMBL" id="DSRU01000343">
    <property type="protein sequence ID" value="HFN00795.1"/>
    <property type="molecule type" value="Genomic_DNA"/>
</dbReference>
<dbReference type="CDD" id="cd02195">
    <property type="entry name" value="SelD"/>
    <property type="match status" value="1"/>
</dbReference>
<evidence type="ECO:0000259" key="7">
    <source>
        <dbReference type="Pfam" id="PF02769"/>
    </source>
</evidence>
<dbReference type="AlphaFoldDB" id="A0A7C3PII1"/>
<dbReference type="NCBIfam" id="TIGR00476">
    <property type="entry name" value="selD"/>
    <property type="match status" value="1"/>
</dbReference>
<dbReference type="Pfam" id="PF00586">
    <property type="entry name" value="AIRS"/>
    <property type="match status" value="1"/>
</dbReference>
<dbReference type="SUPFAM" id="SSF55326">
    <property type="entry name" value="PurM N-terminal domain-like"/>
    <property type="match status" value="1"/>
</dbReference>
<dbReference type="InterPro" id="IPR016188">
    <property type="entry name" value="PurM-like_N"/>
</dbReference>
<dbReference type="InterPro" id="IPR010918">
    <property type="entry name" value="PurM-like_C_dom"/>
</dbReference>
<dbReference type="Pfam" id="PF07992">
    <property type="entry name" value="Pyr_redox_2"/>
    <property type="match status" value="1"/>
</dbReference>
<dbReference type="PANTHER" id="PTHR10256">
    <property type="entry name" value="SELENIDE, WATER DIKINASE"/>
    <property type="match status" value="1"/>
</dbReference>
<dbReference type="GO" id="GO:0004756">
    <property type="term" value="F:selenide, water dikinase activity"/>
    <property type="evidence" value="ECO:0007669"/>
    <property type="project" value="UniProtKB-EC"/>
</dbReference>
<evidence type="ECO:0000256" key="1">
    <source>
        <dbReference type="ARBA" id="ARBA00022679"/>
    </source>
</evidence>
<dbReference type="GO" id="GO:0016491">
    <property type="term" value="F:oxidoreductase activity"/>
    <property type="evidence" value="ECO:0007669"/>
    <property type="project" value="InterPro"/>
</dbReference>
<dbReference type="GO" id="GO:0005524">
    <property type="term" value="F:ATP binding"/>
    <property type="evidence" value="ECO:0007669"/>
    <property type="project" value="UniProtKB-KW"/>
</dbReference>
<dbReference type="InterPro" id="IPR036188">
    <property type="entry name" value="FAD/NAD-bd_sf"/>
</dbReference>
<dbReference type="Gene3D" id="3.90.650.10">
    <property type="entry name" value="PurM-like C-terminal domain"/>
    <property type="match status" value="1"/>
</dbReference>
<dbReference type="GO" id="GO:0016260">
    <property type="term" value="P:selenocysteine biosynthetic process"/>
    <property type="evidence" value="ECO:0007669"/>
    <property type="project" value="TreeGrafter"/>
</dbReference>
<evidence type="ECO:0000256" key="3">
    <source>
        <dbReference type="ARBA" id="ARBA00022777"/>
    </source>
</evidence>
<organism evidence="9">
    <name type="scientific">Oscillatoriales cyanobacterium SpSt-418</name>
    <dbReference type="NCBI Taxonomy" id="2282169"/>
    <lineage>
        <taxon>Bacteria</taxon>
        <taxon>Bacillati</taxon>
        <taxon>Cyanobacteriota</taxon>
        <taxon>Cyanophyceae</taxon>
        <taxon>Oscillatoriophycideae</taxon>
        <taxon>Oscillatoriales</taxon>
    </lineage>
</organism>
<keyword evidence="3 9" id="KW-0418">Kinase</keyword>
<feature type="domain" description="PurM-like C-terminal" evidence="7">
    <location>
        <begin position="593"/>
        <end position="764"/>
    </location>
</feature>